<keyword evidence="3" id="KW-1185">Reference proteome</keyword>
<sequence>MSAADGADAGAGCCGICSLFVFSALEPWCNTKAFGGGGSNRLAGCCGSCCNKSFNEDSMDKWDKGALQPETSTQPAPAEPMKIPAAESSPSEHPPPSVDPASPAVDDSK</sequence>
<reference evidence="2" key="1">
    <citation type="submission" date="2023-03" db="EMBL/GenBank/DDBJ databases">
        <title>Massive genome expansion in bonnet fungi (Mycena s.s.) driven by repeated elements and novel gene families across ecological guilds.</title>
        <authorList>
            <consortium name="Lawrence Berkeley National Laboratory"/>
            <person name="Harder C.B."/>
            <person name="Miyauchi S."/>
            <person name="Viragh M."/>
            <person name="Kuo A."/>
            <person name="Thoen E."/>
            <person name="Andreopoulos B."/>
            <person name="Lu D."/>
            <person name="Skrede I."/>
            <person name="Drula E."/>
            <person name="Henrissat B."/>
            <person name="Morin E."/>
            <person name="Kohler A."/>
            <person name="Barry K."/>
            <person name="LaButti K."/>
            <person name="Morin E."/>
            <person name="Salamov A."/>
            <person name="Lipzen A."/>
            <person name="Mereny Z."/>
            <person name="Hegedus B."/>
            <person name="Baldrian P."/>
            <person name="Stursova M."/>
            <person name="Weitz H."/>
            <person name="Taylor A."/>
            <person name="Grigoriev I.V."/>
            <person name="Nagy L.G."/>
            <person name="Martin F."/>
            <person name="Kauserud H."/>
        </authorList>
    </citation>
    <scope>NUCLEOTIDE SEQUENCE</scope>
    <source>
        <strain evidence="2">CBHHK002</strain>
    </source>
</reference>
<evidence type="ECO:0000313" key="2">
    <source>
        <dbReference type="EMBL" id="KAJ7305524.1"/>
    </source>
</evidence>
<organism evidence="2 3">
    <name type="scientific">Mycena albidolilacea</name>
    <dbReference type="NCBI Taxonomy" id="1033008"/>
    <lineage>
        <taxon>Eukaryota</taxon>
        <taxon>Fungi</taxon>
        <taxon>Dikarya</taxon>
        <taxon>Basidiomycota</taxon>
        <taxon>Agaricomycotina</taxon>
        <taxon>Agaricomycetes</taxon>
        <taxon>Agaricomycetidae</taxon>
        <taxon>Agaricales</taxon>
        <taxon>Marasmiineae</taxon>
        <taxon>Mycenaceae</taxon>
        <taxon>Mycena</taxon>
    </lineage>
</organism>
<feature type="region of interest" description="Disordered" evidence="1">
    <location>
        <begin position="60"/>
        <end position="109"/>
    </location>
</feature>
<gene>
    <name evidence="2" type="ORF">DFH08DRAFT_1089044</name>
</gene>
<evidence type="ECO:0000313" key="3">
    <source>
        <dbReference type="Proteomes" id="UP001218218"/>
    </source>
</evidence>
<name>A0AAD6Z2U5_9AGAR</name>
<protein>
    <submittedName>
        <fullName evidence="2">Uncharacterized protein</fullName>
    </submittedName>
</protein>
<dbReference type="Proteomes" id="UP001218218">
    <property type="component" value="Unassembled WGS sequence"/>
</dbReference>
<accession>A0AAD6Z2U5</accession>
<evidence type="ECO:0000256" key="1">
    <source>
        <dbReference type="SAM" id="MobiDB-lite"/>
    </source>
</evidence>
<proteinExistence type="predicted"/>
<feature type="compositionally biased region" description="Low complexity" evidence="1">
    <location>
        <begin position="99"/>
        <end position="109"/>
    </location>
</feature>
<comment type="caution">
    <text evidence="2">The sequence shown here is derived from an EMBL/GenBank/DDBJ whole genome shotgun (WGS) entry which is preliminary data.</text>
</comment>
<dbReference type="AlphaFoldDB" id="A0AAD6Z2U5"/>
<dbReference type="EMBL" id="JARIHO010000096">
    <property type="protein sequence ID" value="KAJ7305524.1"/>
    <property type="molecule type" value="Genomic_DNA"/>
</dbReference>